<proteinExistence type="predicted"/>
<dbReference type="AlphaFoldDB" id="A0A8H7TF93"/>
<dbReference type="Proteomes" id="UP000664132">
    <property type="component" value="Unassembled WGS sequence"/>
</dbReference>
<protein>
    <submittedName>
        <fullName evidence="2">Uncharacterized protein</fullName>
    </submittedName>
</protein>
<dbReference type="OrthoDB" id="4746642at2759"/>
<sequence>MSSRRNHHHDSGFGLLKNSGRDVGHSRSREKDGPLAGGPRTYLDDMNKARNGRTIQPTTAVPHIQPTGSVLPSGNFRDETKFRTAYTAPADVKMAEKQRQYTSLLPAEQKEQDKWAHEKLKAHLSACPEGYSWVPWTQKGYEGYRCRAGGHLVTHKLLSEGQDGFYMLNLGLDGKYGSNATSTPKGAIWTHDATWVGPSYPGNGDKVHNAAYPGRPLNPNLFGRSGFDGSARQSYRGMPTDPRMIGGTHGGPMGSILPSAAFRDDTRTPDSQVMPFTGISPIEPRGTYGGRTMPKGWKPGMPDNGQGRPRIVPIKVDQPWSPVSEPRDYTQGGIRPELLVPPPEAVNDPNYRGNYQTIISDHDKAMAEKQLRFNTLSPAEQEVQKKWAKAHLTKTKTCREGFSWWSYKTDERAPDGAKLEGYRCWAGGHMVTYELLVEDKGRFYTPGINEKGK</sequence>
<name>A0A8H7TF93_9HELO</name>
<organism evidence="2 3">
    <name type="scientific">Cadophora malorum</name>
    <dbReference type="NCBI Taxonomy" id="108018"/>
    <lineage>
        <taxon>Eukaryota</taxon>
        <taxon>Fungi</taxon>
        <taxon>Dikarya</taxon>
        <taxon>Ascomycota</taxon>
        <taxon>Pezizomycotina</taxon>
        <taxon>Leotiomycetes</taxon>
        <taxon>Helotiales</taxon>
        <taxon>Ploettnerulaceae</taxon>
        <taxon>Cadophora</taxon>
    </lineage>
</organism>
<accession>A0A8H7TF93</accession>
<feature type="compositionally biased region" description="Basic and acidic residues" evidence="1">
    <location>
        <begin position="19"/>
        <end position="33"/>
    </location>
</feature>
<evidence type="ECO:0000313" key="3">
    <source>
        <dbReference type="Proteomes" id="UP000664132"/>
    </source>
</evidence>
<reference evidence="2" key="1">
    <citation type="submission" date="2021-02" db="EMBL/GenBank/DDBJ databases">
        <title>Genome sequence Cadophora malorum strain M34.</title>
        <authorList>
            <person name="Stefanovic E."/>
            <person name="Vu D."/>
            <person name="Scully C."/>
            <person name="Dijksterhuis J."/>
            <person name="Roader J."/>
            <person name="Houbraken J."/>
        </authorList>
    </citation>
    <scope>NUCLEOTIDE SEQUENCE</scope>
    <source>
        <strain evidence="2">M34</strain>
    </source>
</reference>
<comment type="caution">
    <text evidence="2">The sequence shown here is derived from an EMBL/GenBank/DDBJ whole genome shotgun (WGS) entry which is preliminary data.</text>
</comment>
<evidence type="ECO:0000313" key="2">
    <source>
        <dbReference type="EMBL" id="KAG4417728.1"/>
    </source>
</evidence>
<dbReference type="EMBL" id="JAFJYH010000147">
    <property type="protein sequence ID" value="KAG4417728.1"/>
    <property type="molecule type" value="Genomic_DNA"/>
</dbReference>
<evidence type="ECO:0000256" key="1">
    <source>
        <dbReference type="SAM" id="MobiDB-lite"/>
    </source>
</evidence>
<feature type="region of interest" description="Disordered" evidence="1">
    <location>
        <begin position="318"/>
        <end position="349"/>
    </location>
</feature>
<gene>
    <name evidence="2" type="ORF">IFR04_009167</name>
</gene>
<feature type="region of interest" description="Disordered" evidence="1">
    <location>
        <begin position="269"/>
        <end position="289"/>
    </location>
</feature>
<feature type="region of interest" description="Disordered" evidence="1">
    <location>
        <begin position="1"/>
        <end position="47"/>
    </location>
</feature>
<keyword evidence="3" id="KW-1185">Reference proteome</keyword>